<accession>A0ACC0XN94</accession>
<organism evidence="1 2">
    <name type="scientific">Pistacia integerrima</name>
    <dbReference type="NCBI Taxonomy" id="434235"/>
    <lineage>
        <taxon>Eukaryota</taxon>
        <taxon>Viridiplantae</taxon>
        <taxon>Streptophyta</taxon>
        <taxon>Embryophyta</taxon>
        <taxon>Tracheophyta</taxon>
        <taxon>Spermatophyta</taxon>
        <taxon>Magnoliopsida</taxon>
        <taxon>eudicotyledons</taxon>
        <taxon>Gunneridae</taxon>
        <taxon>Pentapetalae</taxon>
        <taxon>rosids</taxon>
        <taxon>malvids</taxon>
        <taxon>Sapindales</taxon>
        <taxon>Anacardiaceae</taxon>
        <taxon>Pistacia</taxon>
    </lineage>
</organism>
<reference evidence="2" key="1">
    <citation type="journal article" date="2023" name="G3 (Bethesda)">
        <title>Genome assembly and association tests identify interacting loci associated with vigor, precocity, and sex in interspecific pistachio rootstocks.</title>
        <authorList>
            <person name="Palmer W."/>
            <person name="Jacygrad E."/>
            <person name="Sagayaradj S."/>
            <person name="Cavanaugh K."/>
            <person name="Han R."/>
            <person name="Bertier L."/>
            <person name="Beede B."/>
            <person name="Kafkas S."/>
            <person name="Golino D."/>
            <person name="Preece J."/>
            <person name="Michelmore R."/>
        </authorList>
    </citation>
    <scope>NUCLEOTIDE SEQUENCE [LARGE SCALE GENOMIC DNA]</scope>
</reference>
<keyword evidence="2" id="KW-1185">Reference proteome</keyword>
<comment type="caution">
    <text evidence="1">The sequence shown here is derived from an EMBL/GenBank/DDBJ whole genome shotgun (WGS) entry which is preliminary data.</text>
</comment>
<evidence type="ECO:0000313" key="1">
    <source>
        <dbReference type="EMBL" id="KAJ0020754.1"/>
    </source>
</evidence>
<name>A0ACC0XN94_9ROSI</name>
<dbReference type="Proteomes" id="UP001163603">
    <property type="component" value="Chromosome 11"/>
</dbReference>
<sequence length="71" mass="8107">MLVEMLIMVNYGNFMHGLMKENVQLNRKVLSELSMHEPYSFKALVDISRDAFPGNKNIVLPPRKANTSIDV</sequence>
<dbReference type="EMBL" id="CM047746">
    <property type="protein sequence ID" value="KAJ0020754.1"/>
    <property type="molecule type" value="Genomic_DNA"/>
</dbReference>
<gene>
    <name evidence="1" type="ORF">Pint_32404</name>
</gene>
<protein>
    <submittedName>
        <fullName evidence="1">Uncharacterized protein</fullName>
    </submittedName>
</protein>
<proteinExistence type="predicted"/>
<evidence type="ECO:0000313" key="2">
    <source>
        <dbReference type="Proteomes" id="UP001163603"/>
    </source>
</evidence>